<dbReference type="RefSeq" id="WP_085471845.1">
    <property type="nucleotide sequence ID" value="NZ_FXAU01000001.1"/>
</dbReference>
<dbReference type="Proteomes" id="UP000192980">
    <property type="component" value="Unassembled WGS sequence"/>
</dbReference>
<dbReference type="AlphaFoldDB" id="A0A1X7IP43"/>
<dbReference type="STRING" id="561061.SAMN05660862_1037"/>
<name>A0A1X7IP43_9SPHI</name>
<organism evidence="2 3">
    <name type="scientific">Sphingobacterium psychroaquaticum</name>
    <dbReference type="NCBI Taxonomy" id="561061"/>
    <lineage>
        <taxon>Bacteria</taxon>
        <taxon>Pseudomonadati</taxon>
        <taxon>Bacteroidota</taxon>
        <taxon>Sphingobacteriia</taxon>
        <taxon>Sphingobacteriales</taxon>
        <taxon>Sphingobacteriaceae</taxon>
        <taxon>Sphingobacterium</taxon>
    </lineage>
</organism>
<evidence type="ECO:0000313" key="3">
    <source>
        <dbReference type="Proteomes" id="UP000192980"/>
    </source>
</evidence>
<keyword evidence="1" id="KW-0732">Signal</keyword>
<reference evidence="2 3" key="1">
    <citation type="submission" date="2017-04" db="EMBL/GenBank/DDBJ databases">
        <authorList>
            <person name="Afonso C.L."/>
            <person name="Miller P.J."/>
            <person name="Scott M.A."/>
            <person name="Spackman E."/>
            <person name="Goraichik I."/>
            <person name="Dimitrov K.M."/>
            <person name="Suarez D.L."/>
            <person name="Swayne D.E."/>
        </authorList>
    </citation>
    <scope>NUCLEOTIDE SEQUENCE [LARGE SCALE GENOMIC DNA]</scope>
    <source>
        <strain evidence="2 3">DSM 22418</strain>
    </source>
</reference>
<dbReference type="EMBL" id="FXAU01000001">
    <property type="protein sequence ID" value="SMG16179.1"/>
    <property type="molecule type" value="Genomic_DNA"/>
</dbReference>
<sequence length="475" mass="53040">MMKDKLFNFLPHILVASILSMSLLGCAKYDQSFKTTPVNELTIDAGATIFTAVQFDPFKIPVSIRATQPDKAKYRYIWKAIADDSVYVLSHEQNLDIKMELPPKRYNLQFTAIDEDNGLEHSKLFTLVVTGVFSEGWLVSHNIGTNGRLTFVRMDNKMFENPAEEVNNMKFPGKAMAAFSAEIPSYSEYASIHYFTESGVYRFDPVGFLLTGTTNNVFTNQTVFSNPAYGANLTRTDQYYVNNGDVHAGMGSFTPDQISMPFSEGFGGDYYLFPVVINSAQLGTFFYDNKYKRFLNLPYLDRQLVPAVGSSKDLFNMADVGKTMIAADKGRGSSSTAVFYFIMEDNSGRYIYGLNADKPSLFQKIDPTKCPEINQATAFATSGVLQQMYYAVDNKIYLYNIVANSAELLYSFPNATKIRDIKMKRSTSKTLAVATWANSAGQFHTFDINDLGTFVGNSPSKTLNGFGEIVHISIK</sequence>
<evidence type="ECO:0000256" key="1">
    <source>
        <dbReference type="SAM" id="SignalP"/>
    </source>
</evidence>
<dbReference type="OrthoDB" id="1095195at2"/>
<accession>A0A1X7IP43</accession>
<feature type="signal peptide" evidence="1">
    <location>
        <begin position="1"/>
        <end position="27"/>
    </location>
</feature>
<dbReference type="Pfam" id="PF16407">
    <property type="entry name" value="PKD_2"/>
    <property type="match status" value="1"/>
</dbReference>
<feature type="chain" id="PRO_5012462802" evidence="1">
    <location>
        <begin position="28"/>
        <end position="475"/>
    </location>
</feature>
<keyword evidence="3" id="KW-1185">Reference proteome</keyword>
<protein>
    <submittedName>
        <fullName evidence="2">PKD-like family protein</fullName>
    </submittedName>
</protein>
<evidence type="ECO:0000313" key="2">
    <source>
        <dbReference type="EMBL" id="SMG16179.1"/>
    </source>
</evidence>
<proteinExistence type="predicted"/>
<gene>
    <name evidence="2" type="ORF">SAMN05660862_1037</name>
</gene>
<dbReference type="PROSITE" id="PS51257">
    <property type="entry name" value="PROKAR_LIPOPROTEIN"/>
    <property type="match status" value="1"/>
</dbReference>
<dbReference type="InterPro" id="IPR032183">
    <property type="entry name" value="PKD-like"/>
</dbReference>